<comment type="caution">
    <text evidence="1">The sequence shown here is derived from an EMBL/GenBank/DDBJ whole genome shotgun (WGS) entry which is preliminary data.</text>
</comment>
<accession>A0A2P6SF10</accession>
<proteinExistence type="predicted"/>
<evidence type="ECO:0000313" key="1">
    <source>
        <dbReference type="EMBL" id="PRQ57261.1"/>
    </source>
</evidence>
<dbReference type="Gramene" id="PRQ57261">
    <property type="protein sequence ID" value="PRQ57261"/>
    <property type="gene ID" value="RchiOBHm_Chr1g0346341"/>
</dbReference>
<protein>
    <submittedName>
        <fullName evidence="1">Uncharacterized protein</fullName>
    </submittedName>
</protein>
<organism evidence="1 2">
    <name type="scientific">Rosa chinensis</name>
    <name type="common">China rose</name>
    <dbReference type="NCBI Taxonomy" id="74649"/>
    <lineage>
        <taxon>Eukaryota</taxon>
        <taxon>Viridiplantae</taxon>
        <taxon>Streptophyta</taxon>
        <taxon>Embryophyta</taxon>
        <taxon>Tracheophyta</taxon>
        <taxon>Spermatophyta</taxon>
        <taxon>Magnoliopsida</taxon>
        <taxon>eudicotyledons</taxon>
        <taxon>Gunneridae</taxon>
        <taxon>Pentapetalae</taxon>
        <taxon>rosids</taxon>
        <taxon>fabids</taxon>
        <taxon>Rosales</taxon>
        <taxon>Rosaceae</taxon>
        <taxon>Rosoideae</taxon>
        <taxon>Rosoideae incertae sedis</taxon>
        <taxon>Rosa</taxon>
    </lineage>
</organism>
<keyword evidence="2" id="KW-1185">Reference proteome</keyword>
<sequence length="48" mass="5273">MKTPSVMRLGLSLRSHANPFPLSSPLTCKPKRKKLGVLILSKITTKPT</sequence>
<dbReference type="EMBL" id="PDCK01000039">
    <property type="protein sequence ID" value="PRQ57261.1"/>
    <property type="molecule type" value="Genomic_DNA"/>
</dbReference>
<dbReference type="AlphaFoldDB" id="A0A2P6SF10"/>
<gene>
    <name evidence="1" type="ORF">RchiOBHm_Chr1g0346341</name>
</gene>
<evidence type="ECO:0000313" key="2">
    <source>
        <dbReference type="Proteomes" id="UP000238479"/>
    </source>
</evidence>
<name>A0A2P6SF10_ROSCH</name>
<reference evidence="1 2" key="1">
    <citation type="journal article" date="2018" name="Nat. Genet.">
        <title>The Rosa genome provides new insights in the design of modern roses.</title>
        <authorList>
            <person name="Bendahmane M."/>
        </authorList>
    </citation>
    <scope>NUCLEOTIDE SEQUENCE [LARGE SCALE GENOMIC DNA]</scope>
    <source>
        <strain evidence="2">cv. Old Blush</strain>
    </source>
</reference>
<dbReference type="Proteomes" id="UP000238479">
    <property type="component" value="Chromosome 1"/>
</dbReference>